<name>A0AAW8TRE4_9ENTE</name>
<organism evidence="1 2">
    <name type="scientific">Enterococcus cecorum</name>
    <dbReference type="NCBI Taxonomy" id="44008"/>
    <lineage>
        <taxon>Bacteria</taxon>
        <taxon>Bacillati</taxon>
        <taxon>Bacillota</taxon>
        <taxon>Bacilli</taxon>
        <taxon>Lactobacillales</taxon>
        <taxon>Enterococcaceae</taxon>
        <taxon>Enterococcus</taxon>
    </lineage>
</organism>
<evidence type="ECO:0000313" key="1">
    <source>
        <dbReference type="EMBL" id="MDT2797795.1"/>
    </source>
</evidence>
<accession>A0AAW8TRE4</accession>
<reference evidence="1" key="1">
    <citation type="submission" date="2023-03" db="EMBL/GenBank/DDBJ databases">
        <authorList>
            <person name="Shen W."/>
            <person name="Cai J."/>
        </authorList>
    </citation>
    <scope>NUCLEOTIDE SEQUENCE</scope>
    <source>
        <strain evidence="1">B245-2</strain>
    </source>
</reference>
<dbReference type="AlphaFoldDB" id="A0AAW8TRE4"/>
<dbReference type="EMBL" id="JARQBI010000043">
    <property type="protein sequence ID" value="MDT2797795.1"/>
    <property type="molecule type" value="Genomic_DNA"/>
</dbReference>
<comment type="caution">
    <text evidence="1">The sequence shown here is derived from an EMBL/GenBank/DDBJ whole genome shotgun (WGS) entry which is preliminary data.</text>
</comment>
<proteinExistence type="predicted"/>
<sequence>MPVNYAQKFDQKVDERFAREALSNAVVNQDFDFTGVDTVKVYSIPTTQMNDYQTSGASRYGTPEELGNTVQTMVLTKDRSFTFTIDKRSAQDTNGVMEAGKALARQLNEVVIPEIDKYRFTKICASADPTHIATAAITKENAYEAVLDAQVKLTDAFVPTTGRVLHVSPNFYKLIKLDPSFIKSSDLAQDMLIKGQVGQIDGLPVVLTPTSYLPENVEFFVTHSMATTSPVKLADYKIHDNPPGINGQLVEGRIRYDAFVLDNKKKCIYVHKKA</sequence>
<dbReference type="RefSeq" id="WP_311898596.1">
    <property type="nucleotide sequence ID" value="NZ_JARQBI010000043.1"/>
</dbReference>
<evidence type="ECO:0000313" key="2">
    <source>
        <dbReference type="Proteomes" id="UP001255696"/>
    </source>
</evidence>
<gene>
    <name evidence="1" type="ORF">P7H47_11155</name>
</gene>
<protein>
    <submittedName>
        <fullName evidence="1">N4-gp56 family major capsid protein</fullName>
    </submittedName>
</protein>
<dbReference type="Proteomes" id="UP001255696">
    <property type="component" value="Unassembled WGS sequence"/>
</dbReference>